<dbReference type="EMBL" id="CAJNJA010062364">
    <property type="protein sequence ID" value="CAE7876381.1"/>
    <property type="molecule type" value="Genomic_DNA"/>
</dbReference>
<dbReference type="AlphaFoldDB" id="A0A813AQE1"/>
<organism evidence="2 3">
    <name type="scientific">Symbiodinium necroappetens</name>
    <dbReference type="NCBI Taxonomy" id="1628268"/>
    <lineage>
        <taxon>Eukaryota</taxon>
        <taxon>Sar</taxon>
        <taxon>Alveolata</taxon>
        <taxon>Dinophyceae</taxon>
        <taxon>Suessiales</taxon>
        <taxon>Symbiodiniaceae</taxon>
        <taxon>Symbiodinium</taxon>
    </lineage>
</organism>
<proteinExistence type="predicted"/>
<keyword evidence="3" id="KW-1185">Reference proteome</keyword>
<reference evidence="2" key="1">
    <citation type="submission" date="2021-02" db="EMBL/GenBank/DDBJ databases">
        <authorList>
            <person name="Dougan E. K."/>
            <person name="Rhodes N."/>
            <person name="Thang M."/>
            <person name="Chan C."/>
        </authorList>
    </citation>
    <scope>NUCLEOTIDE SEQUENCE</scope>
</reference>
<evidence type="ECO:0000256" key="1">
    <source>
        <dbReference type="SAM" id="MobiDB-lite"/>
    </source>
</evidence>
<evidence type="ECO:0000313" key="2">
    <source>
        <dbReference type="EMBL" id="CAE7876381.1"/>
    </source>
</evidence>
<gene>
    <name evidence="2" type="ORF">SNEC2469_LOCUS28570</name>
</gene>
<name>A0A813AQE1_9DINO</name>
<protein>
    <submittedName>
        <fullName evidence="2">Uncharacterized protein</fullName>
    </submittedName>
</protein>
<comment type="caution">
    <text evidence="2">The sequence shown here is derived from an EMBL/GenBank/DDBJ whole genome shotgun (WGS) entry which is preliminary data.</text>
</comment>
<sequence length="670" mass="74824">MQEPSTAYLRLAPEAAAAAAALQRWNKEAEHRLLELVRKALEDDRKDCNAQKGENEQQVEVGEQNMPESSSSSSSSDSKSSVLGHERVQTALDEAMAENTEYRQGIYCKDIIIIIIIIIKELEEELQVAKRKLAEYGWRRHRLVSRPRRPSRHAYGLLTSTVTVLSSAMSPAWVRSPMQGDSVDELPESIRLKGQLPHGSRLGLIAQDMEDGTTPVKKFIYFAEKTNFQQVVQLCRGQCCVPTFKAGPRTLKKASQSLSDRLPGYHIDWASISSTGQAGATAAKFFPFTTRSLKPFMADFLPPILYPLLLNHGIRTLGWPGVGKTPMLIVMGLAMDRYHICRQRIDGVKPAWRSANARDNFRHRVGRVHEALILDDPEVDKLNVSDFELDDIGGGRNLQWQVSTNHPTTVVRRNITLEEEFFTLVRKLSAGHKRVDVLRVLKRSVAMVFGQHARYLRLPNQDPYAIAHGISTGDVHSDVLSPHDKPQCAKYKIGTEELLPTFAEDVALEHRILQDSMASTAQFKSLEEYIEQANKRIRDMVSGFFRLPASFWDQHVSSDSDAGPPLTIHGTPCTTATPKRSGTFRVGRVTTKSDPADGVSTAQSFLMNMWAETIAEEGDEDPDEEAAKYLDLLCATNKYIVDMLTKDNILQNRTGSSSLKTNVDASSLQV</sequence>
<dbReference type="OrthoDB" id="443812at2759"/>
<evidence type="ECO:0000313" key="3">
    <source>
        <dbReference type="Proteomes" id="UP000601435"/>
    </source>
</evidence>
<feature type="region of interest" description="Disordered" evidence="1">
    <location>
        <begin position="47"/>
        <end position="84"/>
    </location>
</feature>
<dbReference type="Proteomes" id="UP000601435">
    <property type="component" value="Unassembled WGS sequence"/>
</dbReference>
<feature type="compositionally biased region" description="Low complexity" evidence="1">
    <location>
        <begin position="56"/>
        <end position="81"/>
    </location>
</feature>
<accession>A0A813AQE1</accession>